<proteinExistence type="predicted"/>
<evidence type="ECO:0000313" key="2">
    <source>
        <dbReference type="EMBL" id="KAK6337764.1"/>
    </source>
</evidence>
<reference evidence="2 3" key="1">
    <citation type="submission" date="2019-10" db="EMBL/GenBank/DDBJ databases">
        <authorList>
            <person name="Palmer J.M."/>
        </authorList>
    </citation>
    <scope>NUCLEOTIDE SEQUENCE [LARGE SCALE GENOMIC DNA]</scope>
    <source>
        <strain evidence="2 3">TWF696</strain>
    </source>
</reference>
<accession>A0AAV9U8Z9</accession>
<organism evidence="2 3">
    <name type="scientific">Orbilia brochopaga</name>
    <dbReference type="NCBI Taxonomy" id="3140254"/>
    <lineage>
        <taxon>Eukaryota</taxon>
        <taxon>Fungi</taxon>
        <taxon>Dikarya</taxon>
        <taxon>Ascomycota</taxon>
        <taxon>Pezizomycotina</taxon>
        <taxon>Orbiliomycetes</taxon>
        <taxon>Orbiliales</taxon>
        <taxon>Orbiliaceae</taxon>
        <taxon>Orbilia</taxon>
    </lineage>
</organism>
<evidence type="ECO:0000313" key="3">
    <source>
        <dbReference type="Proteomes" id="UP001375240"/>
    </source>
</evidence>
<feature type="chain" id="PRO_5044024239" evidence="1">
    <location>
        <begin position="25"/>
        <end position="250"/>
    </location>
</feature>
<evidence type="ECO:0000256" key="1">
    <source>
        <dbReference type="SAM" id="SignalP"/>
    </source>
</evidence>
<dbReference type="EMBL" id="JAVHNQ010000010">
    <property type="protein sequence ID" value="KAK6337764.1"/>
    <property type="molecule type" value="Genomic_DNA"/>
</dbReference>
<feature type="signal peptide" evidence="1">
    <location>
        <begin position="1"/>
        <end position="24"/>
    </location>
</feature>
<name>A0AAV9U8Z9_9PEZI</name>
<sequence>MVAFRAISSALAVAAVTAPFGALANNVDFSDNYVQPGYIQPLHKSHGYNFDHFDLLGGVVDAVGDVVEDVLATVGGVLSHGHKQNKHKYGNGHGVGIVGGVDNHYHQPGRIYHSSGKPFHILSLKALCCAADLSKKCHILDCHIKLRGYDKPNGGKKIYDHDFYVPKSYNGHNKNVSPIDIDVGKDGILNLGDHKRGFRGVEIEIELLDLLKVEVDTKQKHRGRYSYKPSHQHGVLGLGLIVGIDINIDL</sequence>
<dbReference type="AlphaFoldDB" id="A0AAV9U8Z9"/>
<keyword evidence="3" id="KW-1185">Reference proteome</keyword>
<dbReference type="Proteomes" id="UP001375240">
    <property type="component" value="Unassembled WGS sequence"/>
</dbReference>
<protein>
    <submittedName>
        <fullName evidence="2">Uncharacterized protein</fullName>
    </submittedName>
</protein>
<keyword evidence="1" id="KW-0732">Signal</keyword>
<gene>
    <name evidence="2" type="ORF">TWF696_001244</name>
</gene>
<comment type="caution">
    <text evidence="2">The sequence shown here is derived from an EMBL/GenBank/DDBJ whole genome shotgun (WGS) entry which is preliminary data.</text>
</comment>